<dbReference type="Gene3D" id="3.30.450.30">
    <property type="entry name" value="Dynein light chain 2a, cytoplasmic"/>
    <property type="match status" value="1"/>
</dbReference>
<organism evidence="2 3">
    <name type="scientific">Fragilariopsis cylindrus CCMP1102</name>
    <dbReference type="NCBI Taxonomy" id="635003"/>
    <lineage>
        <taxon>Eukaryota</taxon>
        <taxon>Sar</taxon>
        <taxon>Stramenopiles</taxon>
        <taxon>Ochrophyta</taxon>
        <taxon>Bacillariophyta</taxon>
        <taxon>Bacillariophyceae</taxon>
        <taxon>Bacillariophycidae</taxon>
        <taxon>Bacillariales</taxon>
        <taxon>Bacillariaceae</taxon>
        <taxon>Fragilariopsis</taxon>
    </lineage>
</organism>
<dbReference type="SUPFAM" id="SSF103196">
    <property type="entry name" value="Roadblock/LC7 domain"/>
    <property type="match status" value="1"/>
</dbReference>
<dbReference type="InParanoid" id="A0A1E7F8P2"/>
<dbReference type="PANTHER" id="PTHR10779">
    <property type="entry name" value="DYNEIN LIGHT CHAIN ROADBLOCK"/>
    <property type="match status" value="1"/>
</dbReference>
<evidence type="ECO:0008006" key="4">
    <source>
        <dbReference type="Google" id="ProtNLM"/>
    </source>
</evidence>
<dbReference type="EMBL" id="KV784360">
    <property type="protein sequence ID" value="OEU14540.1"/>
    <property type="molecule type" value="Genomic_DNA"/>
</dbReference>
<accession>A0A1E7F8P2</accession>
<dbReference type="AlphaFoldDB" id="A0A1E7F8P2"/>
<feature type="compositionally biased region" description="Polar residues" evidence="1">
    <location>
        <begin position="1"/>
        <end position="16"/>
    </location>
</feature>
<dbReference type="KEGG" id="fcy:FRACYDRAFT_241087"/>
<name>A0A1E7F8P2_9STRA</name>
<evidence type="ECO:0000313" key="2">
    <source>
        <dbReference type="EMBL" id="OEU14540.1"/>
    </source>
</evidence>
<protein>
    <recommendedName>
        <fullName evidence="4">Roadblock/LAMTOR2 domain-containing protein</fullName>
    </recommendedName>
</protein>
<feature type="compositionally biased region" description="Low complexity" evidence="1">
    <location>
        <begin position="17"/>
        <end position="31"/>
    </location>
</feature>
<feature type="region of interest" description="Disordered" evidence="1">
    <location>
        <begin position="81"/>
        <end position="110"/>
    </location>
</feature>
<sequence>MIEDNNNADADQSTKPTTSTSTSTATGATTATGGGANWSEVQDTVSRLASHKGVLAVSILNSEGDIVTQQITSAGTARAAAAASSQQNSSSDVSSSSSSSNNVLGNPKIINPKMKNANLYDHSLSGHAHQDNISFVRIRTQRDEILIAPKLGYTLIALHDPTISSL</sequence>
<reference evidence="2 3" key="1">
    <citation type="submission" date="2016-09" db="EMBL/GenBank/DDBJ databases">
        <title>Extensive genetic diversity and differential bi-allelic expression allows diatom success in the polar Southern Ocean.</title>
        <authorList>
            <consortium name="DOE Joint Genome Institute"/>
            <person name="Mock T."/>
            <person name="Otillar R.P."/>
            <person name="Strauss J."/>
            <person name="Dupont C."/>
            <person name="Frickenhaus S."/>
            <person name="Maumus F."/>
            <person name="Mcmullan M."/>
            <person name="Sanges R."/>
            <person name="Schmutz J."/>
            <person name="Toseland A."/>
            <person name="Valas R."/>
            <person name="Veluchamy A."/>
            <person name="Ward B.J."/>
            <person name="Allen A."/>
            <person name="Barry K."/>
            <person name="Falciatore A."/>
            <person name="Ferrante M."/>
            <person name="Fortunato A.E."/>
            <person name="Gloeckner G."/>
            <person name="Gruber A."/>
            <person name="Hipkin R."/>
            <person name="Janech M."/>
            <person name="Kroth P."/>
            <person name="Leese F."/>
            <person name="Lindquist E."/>
            <person name="Lyon B.R."/>
            <person name="Martin J."/>
            <person name="Mayer C."/>
            <person name="Parker M."/>
            <person name="Quesneville H."/>
            <person name="Raymond J."/>
            <person name="Uhlig C."/>
            <person name="Valentin K.U."/>
            <person name="Worden A.Z."/>
            <person name="Armbrust E.V."/>
            <person name="Bowler C."/>
            <person name="Green B."/>
            <person name="Moulton V."/>
            <person name="Van Oosterhout C."/>
            <person name="Grigoriev I."/>
        </authorList>
    </citation>
    <scope>NUCLEOTIDE SEQUENCE [LARGE SCALE GENOMIC DNA]</scope>
    <source>
        <strain evidence="2 3">CCMP1102</strain>
    </source>
</reference>
<dbReference type="Proteomes" id="UP000095751">
    <property type="component" value="Unassembled WGS sequence"/>
</dbReference>
<evidence type="ECO:0000256" key="1">
    <source>
        <dbReference type="SAM" id="MobiDB-lite"/>
    </source>
</evidence>
<evidence type="ECO:0000313" key="3">
    <source>
        <dbReference type="Proteomes" id="UP000095751"/>
    </source>
</evidence>
<gene>
    <name evidence="2" type="ORF">FRACYDRAFT_241087</name>
</gene>
<keyword evidence="3" id="KW-1185">Reference proteome</keyword>
<dbReference type="OrthoDB" id="9985637at2759"/>
<proteinExistence type="predicted"/>
<feature type="region of interest" description="Disordered" evidence="1">
    <location>
        <begin position="1"/>
        <end position="37"/>
    </location>
</feature>
<dbReference type="FunCoup" id="A0A1E7F8P2">
    <property type="interactions" value="10"/>
</dbReference>
<feature type="compositionally biased region" description="Low complexity" evidence="1">
    <location>
        <begin position="81"/>
        <end position="100"/>
    </location>
</feature>